<evidence type="ECO:0000313" key="3">
    <source>
        <dbReference type="Proteomes" id="UP001139971"/>
    </source>
</evidence>
<dbReference type="PANTHER" id="PTHR36836">
    <property type="entry name" value="COLANIC ACID BIOSYNTHESIS PROTEIN WCAK"/>
    <property type="match status" value="1"/>
</dbReference>
<dbReference type="RefSeq" id="WP_263542558.1">
    <property type="nucleotide sequence ID" value="NZ_JAOVZO020000023.1"/>
</dbReference>
<protein>
    <submittedName>
        <fullName evidence="2">Polysaccharide pyruvyl transferase family protein</fullName>
    </submittedName>
</protein>
<proteinExistence type="predicted"/>
<accession>A0A9X3YTT9</accession>
<dbReference type="AlphaFoldDB" id="A0A9X3YTT9"/>
<name>A0A9X3YTT9_9GAMM</name>
<dbReference type="Pfam" id="PF04230">
    <property type="entry name" value="PS_pyruv_trans"/>
    <property type="match status" value="1"/>
</dbReference>
<sequence>MTQNAQSASERQFAAAADPDGVFIRQMDALLARASTAPRARRDWRAQPLRPLLLGYTGKGNVGADIRVREMVRQMQTVFGHAGFDPRIVVMGKVPLDPVLDALAKTPFDGYFPDFIAPRLAGLDGVIACEGSMFTSKFSDILSATFAGAIGLSARQGRLAVAYGAESGRMSERLQAFVARACDRGLIVARSRTTHDQLRALGVPSRLGADTAWTFDPGDDALAGARDTLRAQGWDGRKPLAVVCPMNPFCWPIRVDFAKARELAEAGLHADLHYDGVLFHTTSEAADAAFAGYLDTLAATIAHLRATGRFPVLVAMEKLDGRTCARLNAIVREPLPAFVSGEWPAASIVALLHNASLVVTSRFHAAVLSLNAGVTTIGIALDERIRNLFTENGLRDWFFACDDARLTDALIGAVDASAGADLRAACDGLVARQIQAMGSMGLRLHDEVVRVFPDFPPSPLPRQWRAFLPPLSARLQRVLDEADARAAGERAA</sequence>
<organism evidence="2 3">
    <name type="scientific">Tahibacter soli</name>
    <dbReference type="NCBI Taxonomy" id="2983605"/>
    <lineage>
        <taxon>Bacteria</taxon>
        <taxon>Pseudomonadati</taxon>
        <taxon>Pseudomonadota</taxon>
        <taxon>Gammaproteobacteria</taxon>
        <taxon>Lysobacterales</taxon>
        <taxon>Rhodanobacteraceae</taxon>
        <taxon>Tahibacter</taxon>
    </lineage>
</organism>
<evidence type="ECO:0000259" key="1">
    <source>
        <dbReference type="Pfam" id="PF04230"/>
    </source>
</evidence>
<dbReference type="PANTHER" id="PTHR36836:SF1">
    <property type="entry name" value="COLANIC ACID BIOSYNTHESIS PROTEIN WCAK"/>
    <property type="match status" value="1"/>
</dbReference>
<dbReference type="Proteomes" id="UP001139971">
    <property type="component" value="Unassembled WGS sequence"/>
</dbReference>
<dbReference type="EMBL" id="JAOVZO020000023">
    <property type="protein sequence ID" value="MDC8016156.1"/>
    <property type="molecule type" value="Genomic_DNA"/>
</dbReference>
<reference evidence="2" key="1">
    <citation type="submission" date="2023-02" db="EMBL/GenBank/DDBJ databases">
        <title>Tahibacter soli sp. nov. isolated from soil.</title>
        <authorList>
            <person name="Baek J.H."/>
            <person name="Lee J.K."/>
            <person name="Choi D.G."/>
            <person name="Jeon C.O."/>
        </authorList>
    </citation>
    <scope>NUCLEOTIDE SEQUENCE</scope>
    <source>
        <strain evidence="2">BL</strain>
    </source>
</reference>
<evidence type="ECO:0000313" key="2">
    <source>
        <dbReference type="EMBL" id="MDC8016156.1"/>
    </source>
</evidence>
<keyword evidence="2" id="KW-0808">Transferase</keyword>
<dbReference type="InterPro" id="IPR007345">
    <property type="entry name" value="Polysacch_pyruvyl_Trfase"/>
</dbReference>
<gene>
    <name evidence="2" type="ORF">OD750_026820</name>
</gene>
<feature type="domain" description="Polysaccharide pyruvyl transferase" evidence="1">
    <location>
        <begin position="168"/>
        <end position="382"/>
    </location>
</feature>
<dbReference type="GO" id="GO:0016740">
    <property type="term" value="F:transferase activity"/>
    <property type="evidence" value="ECO:0007669"/>
    <property type="project" value="UniProtKB-KW"/>
</dbReference>
<keyword evidence="3" id="KW-1185">Reference proteome</keyword>
<comment type="caution">
    <text evidence="2">The sequence shown here is derived from an EMBL/GenBank/DDBJ whole genome shotgun (WGS) entry which is preliminary data.</text>
</comment>